<dbReference type="Pfam" id="PF01636">
    <property type="entry name" value="APH"/>
    <property type="match status" value="1"/>
</dbReference>
<dbReference type="GO" id="GO:0016740">
    <property type="term" value="F:transferase activity"/>
    <property type="evidence" value="ECO:0007669"/>
    <property type="project" value="UniProtKB-KW"/>
</dbReference>
<dbReference type="OrthoDB" id="236897at2"/>
<gene>
    <name evidence="2" type="ORF">GJU40_06510</name>
</gene>
<accession>A0A7X2LZD3</accession>
<comment type="caution">
    <text evidence="2">The sequence shown here is derived from an EMBL/GenBank/DDBJ whole genome shotgun (WGS) entry which is preliminary data.</text>
</comment>
<dbReference type="AlphaFoldDB" id="A0A7X2LZD3"/>
<keyword evidence="2" id="KW-0808">Transferase</keyword>
<evidence type="ECO:0000259" key="1">
    <source>
        <dbReference type="Pfam" id="PF01636"/>
    </source>
</evidence>
<sequence>MKSQYENEEKLTGGNVSSVFRMGDTVRRELKSDSQKIHELLKHLENKGFENSPRFLGIDEKGREKLSFIDGEAGNYPLKEYMWSNEALQEIAKLLRNYHEAVCDFPISGEWNPIDNTPNNKEVICHNDFAIYNIIFNNNKPVGIIDFDLAGPGPRLWDIAYTLYTCVPLSRLYHTETGEAVYYDSERDAQGIMERVKLFFESYGVKGIEEDYLNMVVLRLEGLCMTMKRKASEGDVAFQKMIDEGHYDHYQNEIKFICENGKQWLIK</sequence>
<evidence type="ECO:0000313" key="2">
    <source>
        <dbReference type="EMBL" id="MRX71827.1"/>
    </source>
</evidence>
<name>A0A7X2LZD3_9BACI</name>
<evidence type="ECO:0000313" key="3">
    <source>
        <dbReference type="Proteomes" id="UP000448867"/>
    </source>
</evidence>
<dbReference type="Proteomes" id="UP000448867">
    <property type="component" value="Unassembled WGS sequence"/>
</dbReference>
<dbReference type="InterPro" id="IPR002575">
    <property type="entry name" value="Aminoglycoside_PTrfase"/>
</dbReference>
<dbReference type="InterPro" id="IPR011009">
    <property type="entry name" value="Kinase-like_dom_sf"/>
</dbReference>
<dbReference type="Gene3D" id="3.90.1200.10">
    <property type="match status" value="1"/>
</dbReference>
<dbReference type="SUPFAM" id="SSF56112">
    <property type="entry name" value="Protein kinase-like (PK-like)"/>
    <property type="match status" value="1"/>
</dbReference>
<keyword evidence="3" id="KW-1185">Reference proteome</keyword>
<dbReference type="EMBL" id="WKKI01000008">
    <property type="protein sequence ID" value="MRX71827.1"/>
    <property type="molecule type" value="Genomic_DNA"/>
</dbReference>
<feature type="domain" description="Aminoglycoside phosphotransferase" evidence="1">
    <location>
        <begin position="120"/>
        <end position="173"/>
    </location>
</feature>
<dbReference type="RefSeq" id="WP_154306968.1">
    <property type="nucleotide sequence ID" value="NZ_WKKI01000008.1"/>
</dbReference>
<proteinExistence type="predicted"/>
<protein>
    <submittedName>
        <fullName evidence="2">Phosphotransferase</fullName>
    </submittedName>
</protein>
<reference evidence="2 3" key="1">
    <citation type="submission" date="2019-11" db="EMBL/GenBank/DDBJ databases">
        <title>Bacillus lacus genome.</title>
        <authorList>
            <person name="Allen C.J."/>
            <person name="Newman J.D."/>
        </authorList>
    </citation>
    <scope>NUCLEOTIDE SEQUENCE [LARGE SCALE GENOMIC DNA]</scope>
    <source>
        <strain evidence="2 3">KCTC 33946</strain>
    </source>
</reference>
<organism evidence="2 3">
    <name type="scientific">Metabacillus lacus</name>
    <dbReference type="NCBI Taxonomy" id="1983721"/>
    <lineage>
        <taxon>Bacteria</taxon>
        <taxon>Bacillati</taxon>
        <taxon>Bacillota</taxon>
        <taxon>Bacilli</taxon>
        <taxon>Bacillales</taxon>
        <taxon>Bacillaceae</taxon>
        <taxon>Metabacillus</taxon>
    </lineage>
</organism>